<proteinExistence type="predicted"/>
<evidence type="ECO:0000313" key="2">
    <source>
        <dbReference type="Proteomes" id="UP000603434"/>
    </source>
</evidence>
<sequence>MIDAIGIPGCQLPFSTPPIYTQIFPLAASSPQGCSLNFLQQYDIINAKIELKGGMTEMDHTSLQKTPFVTLTSSC</sequence>
<name>A0A8J6TIM0_9BACT</name>
<gene>
    <name evidence="1" type="ORF">H8E23_18215</name>
</gene>
<comment type="caution">
    <text evidence="1">The sequence shown here is derived from an EMBL/GenBank/DDBJ whole genome shotgun (WGS) entry which is preliminary data.</text>
</comment>
<dbReference type="Proteomes" id="UP000603434">
    <property type="component" value="Unassembled WGS sequence"/>
</dbReference>
<evidence type="ECO:0000313" key="1">
    <source>
        <dbReference type="EMBL" id="MBC8363320.1"/>
    </source>
</evidence>
<reference evidence="1 2" key="1">
    <citation type="submission" date="2020-08" db="EMBL/GenBank/DDBJ databases">
        <title>Bridging the membrane lipid divide: bacteria of the FCB group superphylum have the potential to synthesize archaeal ether lipids.</title>
        <authorList>
            <person name="Villanueva L."/>
            <person name="Von Meijenfeldt F.A.B."/>
            <person name="Westbye A.B."/>
            <person name="Yadav S."/>
            <person name="Hopmans E.C."/>
            <person name="Dutilh B.E."/>
            <person name="Sinninghe Damste J.S."/>
        </authorList>
    </citation>
    <scope>NUCLEOTIDE SEQUENCE [LARGE SCALE GENOMIC DNA]</scope>
    <source>
        <strain evidence="1">NIOZ-UU30</strain>
    </source>
</reference>
<organism evidence="1 2">
    <name type="scientific">Candidatus Desulfatibia profunda</name>
    <dbReference type="NCBI Taxonomy" id="2841695"/>
    <lineage>
        <taxon>Bacteria</taxon>
        <taxon>Pseudomonadati</taxon>
        <taxon>Thermodesulfobacteriota</taxon>
        <taxon>Desulfobacteria</taxon>
        <taxon>Desulfobacterales</taxon>
        <taxon>Desulfobacterales incertae sedis</taxon>
        <taxon>Candidatus Desulfatibia</taxon>
    </lineage>
</organism>
<accession>A0A8J6TIM0</accession>
<dbReference type="AlphaFoldDB" id="A0A8J6TIM0"/>
<dbReference type="EMBL" id="JACNJH010000288">
    <property type="protein sequence ID" value="MBC8363320.1"/>
    <property type="molecule type" value="Genomic_DNA"/>
</dbReference>
<protein>
    <submittedName>
        <fullName evidence="1">Uncharacterized protein</fullName>
    </submittedName>
</protein>